<dbReference type="GO" id="GO:0005634">
    <property type="term" value="C:nucleus"/>
    <property type="evidence" value="ECO:0007669"/>
    <property type="project" value="TreeGrafter"/>
</dbReference>
<feature type="region of interest" description="Disordered" evidence="1">
    <location>
        <begin position="1728"/>
        <end position="1783"/>
    </location>
</feature>
<proteinExistence type="predicted"/>
<feature type="region of interest" description="Disordered" evidence="1">
    <location>
        <begin position="1097"/>
        <end position="1218"/>
    </location>
</feature>
<evidence type="ECO:0000256" key="1">
    <source>
        <dbReference type="SAM" id="MobiDB-lite"/>
    </source>
</evidence>
<feature type="compositionally biased region" description="Polar residues" evidence="1">
    <location>
        <begin position="1886"/>
        <end position="1895"/>
    </location>
</feature>
<evidence type="ECO:0008006" key="4">
    <source>
        <dbReference type="Google" id="ProtNLM"/>
    </source>
</evidence>
<feature type="compositionally biased region" description="Polar residues" evidence="1">
    <location>
        <begin position="1172"/>
        <end position="1183"/>
    </location>
</feature>
<feature type="compositionally biased region" description="Polar residues" evidence="1">
    <location>
        <begin position="2070"/>
        <end position="2087"/>
    </location>
</feature>
<feature type="region of interest" description="Disordered" evidence="1">
    <location>
        <begin position="1035"/>
        <end position="1067"/>
    </location>
</feature>
<feature type="compositionally biased region" description="Basic and acidic residues" evidence="1">
    <location>
        <begin position="1097"/>
        <end position="1125"/>
    </location>
</feature>
<gene>
    <name evidence="2" type="ORF">HCN44_004100</name>
</gene>
<dbReference type="GO" id="GO:0000723">
    <property type="term" value="P:telomere maintenance"/>
    <property type="evidence" value="ECO:0007669"/>
    <property type="project" value="TreeGrafter"/>
</dbReference>
<reference evidence="2 3" key="1">
    <citation type="submission" date="2020-08" db="EMBL/GenBank/DDBJ databases">
        <title>Aphidius gifuensis genome sequencing and assembly.</title>
        <authorList>
            <person name="Du Z."/>
        </authorList>
    </citation>
    <scope>NUCLEOTIDE SEQUENCE [LARGE SCALE GENOMIC DNA]</scope>
    <source>
        <strain evidence="2">YNYX2018</strain>
        <tissue evidence="2">Adults</tissue>
    </source>
</reference>
<feature type="compositionally biased region" description="Low complexity" evidence="1">
    <location>
        <begin position="1184"/>
        <end position="1203"/>
    </location>
</feature>
<feature type="compositionally biased region" description="Polar residues" evidence="1">
    <location>
        <begin position="1052"/>
        <end position="1062"/>
    </location>
</feature>
<sequence>MATIEQVLIKYWQIIKKASSSKSEKCGALTYFRSSPGIFALEQMLKPLQAMEVCLVALDLTSSDDKELSLEARQTFICLIADETDVPLSLYKVGQHLPRDKRLKFFTFLESLDINLLVKFSDNDTTIKFVNDCMQNVNSKKMEWLSPLSCTENINLLTEAEQKYSTNTDDIEYQLVFKSIQLLQRLYANALTSTKNYVTKYHVFLFDKIILLAYMGFAQQRKLALELLSTALKTNLVAYMQVSSPKLWLIYKDDLSKMYCPRMDLLIKSKEYDWATQWSLSVQILGIDLHRGGAGLINPLLGIEEKAFKSSDNRIRKQAFLCWKILMDNFALNPTELSSNRRIKLLCIPLTAKNSKIESLALVKLETWWHLIIKLDPKSAEFLQQVLNGFLEFCFGPLGDTPLLSTQIDSSGIIASPGKRFHKTRVLAVDALLQLLVRRKKDRELITLSLKERLPDAITNVVFKSIYKRLFHSVGEALLLITNLTDDDLKNRDKLCNILWSNLVEYIEESNDDERIPMFKELIIVISEITNHINDSIIMSNLIINTIIPELADLPHNQFTCNDDTLITLAKKLLNPSVLKKIELRHLDSIKTIIHRGLKTLSTHTKILEFIDSVISAIEIDCHDNFYSIIIEVWRIFAGILIKYINDDNNINQGNDTNHNFSTIFKIIHFPFTCSFWRDITPAPQQAKMIISLWIKLYKLFDMKAHAILTVKPNEILDTLTNTINKYCLKEKKCYRFVAYCLETIISTIDYKVLFTNNQVPSMIHILRDTTRETLMGPEGELSLKALSLVLMSTYSLADYNKTLDYLEAVKSTIEYMLKIEVRDDNIEKEIINTWDTVVIIIKGHAKYLTSYFIAVYHDTFLAAYCHKSVEIVANIMSLNESIDLKQDVKKALLDIVKEAEAIFLNQNLITDNKKKQMINDPRKLQKPIKIVGSYIGRERVGNTKSPTTVTKLVSMKKDNNEFKKIVSNIPIDNESQDYVVINNAINVDVNCLTEHQKENFKRRRDDIPALYNDLSQSQSHDTQDLKEWFNEKRKKATENDDNDNNNKKQKTSFIDKQNESSPMDEETIVKSIDSTAIKENTSDNLSDSIAKKLDFESRDEYPNDNEHIDDKQNEMVSKKRDKLLTRGRGRGRSIKPREPTDTDNKNLKRKASSDNESDNPIDNKKRKRSSPDTSLNSETYVTSDSDSNSSNESENQSSGSQETTKSGKKNLPEQTKRELLRLRINMVSDSYLPGRRRSKLTDEIDNKQNKIRKDEESQELTKYRRKKNSKIQSDNIKTEETSPSGKRKKSNNDNDKLNSSFDDASDKSSSLDPNEEQQEQIGELINNEKISTVNKPDTSDHEEVVESSQDTLPTRSPKRIEKRLSRLNSPSSRSSNVPVTSTPIVSKTIPLINENNQSTSNLIPKKSPEKLKQPTTAITTSPKSSKIFIKKRPTLPPPSQRRTTQIMDMLKGMNNDANNDDKPSDEFTNVAEFVANKKTNNNELNFGSPVAKKDRHVNLNTPDKINSPSGSRQEKIFNNMKISEIKNTGSSILFSNLKNNGEKISPKLERTYKINDNEYKDKGIDDNTSMQNNELEILEWSSANPPSLTASPSVSILKRQVSLIESSSSTTTDNDTSFNGKKRVSFADPPVSKQMGYRVLSSPLRAFPVTRRFVVLGKNDTPFQIKPLKLRNKIQIDNNNSCKIDENTTIDTTDLSPIENVTDMEISSENEYLTKIGNELEDAANMDLESDSDESPDDSPSTNDKLDTGSKSQNILLSKNNNTDNSMDNLDNQQNTKQKTKDTLASSFDLNCHDSLTGKFKQSMDLFDPNYDLTNKNKINKTVLKTSTPSTLLKSSISNSSVLDAADDIAVGKMLHERALKKGLQQSSSPSPSPSSSTTSDDNIEIQNVKRSNSTTETTVPIIPITKKITVVTTIPATPVTDKSSINESLKLSPINISQSQDKSTGKTNPIYSNLINCQEPISKITDEFPPTLWRSRFIKYLTYKKIIKVGDLAKRPENEILNISIIQGQNTVDYVKRTLDEYYKKNTTKNNKLQTKEITQSPAEKEGIIEDVESTIEPITQEKIDSSCDISTPNTTIDNSMSNKNSQKHVDSQLSDEYGSMIIDSSIETPKRVVTDISELLKLPKIKVIDTVSPTSQSKQNSSQPLIFKELDLDVIVQHVVKKCSIEQIFGHLKSKMNNMTKEEKLNEIMKIFNINIADDEKFKNLLQINNLHQVLIEIQKLFSTEKNFITEVLTTYKKQVTSDICLQTINANILKEAICKSCTSSELLKLLTTVLNNEKKNGIRVPVDKDLTIEPIIDKLSIDSITKTIDNNNQMDPSTVADKIQKNSPNVAIKLFNNMVKPETIDDTLTKSNMSEDELLAIFKSISKKLSTDTLLAGFTDVVKQKMK</sequence>
<feature type="region of interest" description="Disordered" evidence="1">
    <location>
        <begin position="1398"/>
        <end position="1422"/>
    </location>
</feature>
<feature type="region of interest" description="Disordered" evidence="1">
    <location>
        <begin position="1862"/>
        <end position="1896"/>
    </location>
</feature>
<feature type="compositionally biased region" description="Basic and acidic residues" evidence="1">
    <location>
        <begin position="1136"/>
        <end position="1147"/>
    </location>
</feature>
<dbReference type="OrthoDB" id="5399929at2759"/>
<feature type="compositionally biased region" description="Acidic residues" evidence="1">
    <location>
        <begin position="1728"/>
        <end position="1738"/>
    </location>
</feature>
<dbReference type="Proteomes" id="UP000639338">
    <property type="component" value="Unassembled WGS sequence"/>
</dbReference>
<dbReference type="EMBL" id="JACMRX010000002">
    <property type="protein sequence ID" value="KAF7994628.1"/>
    <property type="molecule type" value="Genomic_DNA"/>
</dbReference>
<feature type="compositionally biased region" description="Polar residues" evidence="1">
    <location>
        <begin position="1750"/>
        <end position="1783"/>
    </location>
</feature>
<organism evidence="2 3">
    <name type="scientific">Aphidius gifuensis</name>
    <name type="common">Parasitoid wasp</name>
    <dbReference type="NCBI Taxonomy" id="684658"/>
    <lineage>
        <taxon>Eukaryota</taxon>
        <taxon>Metazoa</taxon>
        <taxon>Ecdysozoa</taxon>
        <taxon>Arthropoda</taxon>
        <taxon>Hexapoda</taxon>
        <taxon>Insecta</taxon>
        <taxon>Pterygota</taxon>
        <taxon>Neoptera</taxon>
        <taxon>Endopterygota</taxon>
        <taxon>Hymenoptera</taxon>
        <taxon>Apocrita</taxon>
        <taxon>Ichneumonoidea</taxon>
        <taxon>Braconidae</taxon>
        <taxon>Aphidiinae</taxon>
        <taxon>Aphidius</taxon>
    </lineage>
</organism>
<comment type="caution">
    <text evidence="2">The sequence shown here is derived from an EMBL/GenBank/DDBJ whole genome shotgun (WGS) entry which is preliminary data.</text>
</comment>
<feature type="compositionally biased region" description="Low complexity" evidence="1">
    <location>
        <begin position="1868"/>
        <end position="1881"/>
    </location>
</feature>
<feature type="compositionally biased region" description="Low complexity" evidence="1">
    <location>
        <begin position="1298"/>
        <end position="1313"/>
    </location>
</feature>
<feature type="compositionally biased region" description="Basic and acidic residues" evidence="1">
    <location>
        <begin position="1240"/>
        <end position="1263"/>
    </location>
</feature>
<feature type="compositionally biased region" description="Low complexity" evidence="1">
    <location>
        <begin position="1367"/>
        <end position="1383"/>
    </location>
</feature>
<protein>
    <recommendedName>
        <fullName evidence="4">Telomere-associated protein RIF1</fullName>
    </recommendedName>
</protein>
<feature type="region of interest" description="Disordered" evidence="1">
    <location>
        <begin position="1239"/>
        <end position="1383"/>
    </location>
</feature>
<dbReference type="GO" id="GO:0140445">
    <property type="term" value="C:chromosome, telomeric repeat region"/>
    <property type="evidence" value="ECO:0007669"/>
    <property type="project" value="TreeGrafter"/>
</dbReference>
<dbReference type="PANTHER" id="PTHR22928">
    <property type="entry name" value="TELOMERE-ASSOCIATED PROTEIN RIF1"/>
    <property type="match status" value="1"/>
</dbReference>
<feature type="compositionally biased region" description="Basic residues" evidence="1">
    <location>
        <begin position="1126"/>
        <end position="1135"/>
    </location>
</feature>
<name>A0A834XYI8_APHGI</name>
<dbReference type="PANTHER" id="PTHR22928:SF3">
    <property type="entry name" value="TELOMERE-ASSOCIATED PROTEIN RIF1"/>
    <property type="match status" value="1"/>
</dbReference>
<feature type="region of interest" description="Disordered" evidence="1">
    <location>
        <begin position="2068"/>
        <end position="2089"/>
    </location>
</feature>
<keyword evidence="3" id="KW-1185">Reference proteome</keyword>
<evidence type="ECO:0000313" key="3">
    <source>
        <dbReference type="Proteomes" id="UP000639338"/>
    </source>
</evidence>
<accession>A0A834XYI8</accession>
<evidence type="ECO:0000313" key="2">
    <source>
        <dbReference type="EMBL" id="KAF7994628.1"/>
    </source>
</evidence>